<dbReference type="EMBL" id="SMAP01000002">
    <property type="protein sequence ID" value="TCT25317.1"/>
    <property type="molecule type" value="Genomic_DNA"/>
</dbReference>
<dbReference type="RefSeq" id="WP_114959406.1">
    <property type="nucleotide sequence ID" value="NZ_MSZW01000036.1"/>
</dbReference>
<protein>
    <recommendedName>
        <fullName evidence="3">Lipoprotein</fullName>
    </recommendedName>
</protein>
<keyword evidence="2" id="KW-1185">Reference proteome</keyword>
<name>A0A4R3NAI2_9GAMM</name>
<reference evidence="1 2" key="1">
    <citation type="submission" date="2019-03" db="EMBL/GenBank/DDBJ databases">
        <title>Genomic Encyclopedia of Type Strains, Phase IV (KMG-IV): sequencing the most valuable type-strain genomes for metagenomic binning, comparative biology and taxonomic classification.</title>
        <authorList>
            <person name="Goeker M."/>
        </authorList>
    </citation>
    <scope>NUCLEOTIDE SEQUENCE [LARGE SCALE GENOMIC DNA]</scope>
    <source>
        <strain evidence="1 2">DSM 13605</strain>
    </source>
</reference>
<organism evidence="1 2">
    <name type="scientific">Thermomonas haemolytica</name>
    <dbReference type="NCBI Taxonomy" id="141949"/>
    <lineage>
        <taxon>Bacteria</taxon>
        <taxon>Pseudomonadati</taxon>
        <taxon>Pseudomonadota</taxon>
        <taxon>Gammaproteobacteria</taxon>
        <taxon>Lysobacterales</taxon>
        <taxon>Lysobacteraceae</taxon>
        <taxon>Thermomonas</taxon>
    </lineage>
</organism>
<dbReference type="OrthoDB" id="5975962at2"/>
<dbReference type="Proteomes" id="UP000295414">
    <property type="component" value="Unassembled WGS sequence"/>
</dbReference>
<comment type="caution">
    <text evidence="1">The sequence shown here is derived from an EMBL/GenBank/DDBJ whole genome shotgun (WGS) entry which is preliminary data.</text>
</comment>
<evidence type="ECO:0000313" key="1">
    <source>
        <dbReference type="EMBL" id="TCT25317.1"/>
    </source>
</evidence>
<evidence type="ECO:0000313" key="2">
    <source>
        <dbReference type="Proteomes" id="UP000295414"/>
    </source>
</evidence>
<dbReference type="AlphaFoldDB" id="A0A4R3NAI2"/>
<accession>A0A4R3NAI2</accession>
<proteinExistence type="predicted"/>
<gene>
    <name evidence="1" type="ORF">EDC34_102205</name>
</gene>
<sequence>MTTMHSRLPGLLLLAAVVVLAMGCRKVQQGAPEAAAERGPAATRVAAAADGGTRVALPPGFPTDIYLPARHRVATAVDMAGMQMVNLVTPATTEAVYAEADRLMQARGWKRELAMQSDDGSTLAFRKEHRQVFYQLVRDDAGGTQLAVRVAASD</sequence>
<dbReference type="PROSITE" id="PS51257">
    <property type="entry name" value="PROKAR_LIPOPROTEIN"/>
    <property type="match status" value="1"/>
</dbReference>
<evidence type="ECO:0008006" key="3">
    <source>
        <dbReference type="Google" id="ProtNLM"/>
    </source>
</evidence>